<sequence length="123" mass="13791">MVAKTTTERGLGWDHQKQRGRLIRAHVDGTPCWWCMRPMFRDRVHNWDHDPASLDPASGSLAADHSHARAHGGLKADRLLHGKCNKERGDGSRDHLRPAVTGKPIAQAQSDHELLGVRVMPWP</sequence>
<dbReference type="GeneID" id="55618887"/>
<organism evidence="2 3">
    <name type="scientific">Rhodococcus phage Whack</name>
    <dbReference type="NCBI Taxonomy" id="2591132"/>
    <lineage>
        <taxon>Viruses</taxon>
        <taxon>Duplodnaviria</taxon>
        <taxon>Heunggongvirae</taxon>
        <taxon>Uroviricota</taxon>
        <taxon>Caudoviricetes</taxon>
        <taxon>Whackvirus</taxon>
        <taxon>Whackvirus whack</taxon>
    </lineage>
</organism>
<reference evidence="2 3" key="1">
    <citation type="submission" date="2019-05" db="EMBL/GenBank/DDBJ databases">
        <authorList>
            <person name="Beaulieu J."/>
            <person name="Cox M."/>
            <person name="Nazim E."/>
            <person name="Robinson Z."/>
            <person name="Molloy S.D."/>
            <person name="Garlena R.A."/>
            <person name="Russell D.A."/>
            <person name="Pope W.H."/>
            <person name="Jacobs-Sera D."/>
            <person name="Hatfull G.F."/>
        </authorList>
    </citation>
    <scope>NUCLEOTIDE SEQUENCE [LARGE SCALE GENOMIC DNA]</scope>
</reference>
<evidence type="ECO:0000313" key="3">
    <source>
        <dbReference type="Proteomes" id="UP000319882"/>
    </source>
</evidence>
<dbReference type="GO" id="GO:0004519">
    <property type="term" value="F:endonuclease activity"/>
    <property type="evidence" value="ECO:0007669"/>
    <property type="project" value="UniProtKB-KW"/>
</dbReference>
<dbReference type="KEGG" id="vg:55618887"/>
<name>A0A515MKH9_9CAUD</name>
<feature type="region of interest" description="Disordered" evidence="1">
    <location>
        <begin position="47"/>
        <end position="74"/>
    </location>
</feature>
<keyword evidence="2" id="KW-0255">Endonuclease</keyword>
<dbReference type="Proteomes" id="UP000319882">
    <property type="component" value="Segment"/>
</dbReference>
<keyword evidence="3" id="KW-1185">Reference proteome</keyword>
<keyword evidence="2" id="KW-0540">Nuclease</keyword>
<proteinExistence type="predicted"/>
<protein>
    <submittedName>
        <fullName evidence="2">HNH endonuclease</fullName>
    </submittedName>
</protein>
<keyword evidence="2" id="KW-0378">Hydrolase</keyword>
<dbReference type="EMBL" id="MK967393">
    <property type="protein sequence ID" value="QDM57139.1"/>
    <property type="molecule type" value="Genomic_DNA"/>
</dbReference>
<accession>A0A515MKH9</accession>
<gene>
    <name evidence="2" type="primary">76</name>
    <name evidence="2" type="ORF">SEA_WHACK_76</name>
</gene>
<evidence type="ECO:0000313" key="2">
    <source>
        <dbReference type="EMBL" id="QDM57139.1"/>
    </source>
</evidence>
<evidence type="ECO:0000256" key="1">
    <source>
        <dbReference type="SAM" id="MobiDB-lite"/>
    </source>
</evidence>
<dbReference type="RefSeq" id="YP_009848466.1">
    <property type="nucleotide sequence ID" value="NC_048784.1"/>
</dbReference>